<comment type="caution">
    <text evidence="2">The sequence shown here is derived from an EMBL/GenBank/DDBJ whole genome shotgun (WGS) entry which is preliminary data.</text>
</comment>
<organism evidence="2 3">
    <name type="scientific">miscellaneous Crenarchaeota group-1 archaeon SG8-32-1</name>
    <dbReference type="NCBI Taxonomy" id="1685124"/>
    <lineage>
        <taxon>Archaea</taxon>
        <taxon>Candidatus Bathyarchaeota</taxon>
        <taxon>MCG-1</taxon>
    </lineage>
</organism>
<evidence type="ECO:0000313" key="2">
    <source>
        <dbReference type="EMBL" id="KON32498.1"/>
    </source>
</evidence>
<keyword evidence="1" id="KW-1277">Toxin-antitoxin system</keyword>
<dbReference type="Pfam" id="PF02697">
    <property type="entry name" value="VAPB_antitox"/>
    <property type="match status" value="1"/>
</dbReference>
<evidence type="ECO:0008006" key="4">
    <source>
        <dbReference type="Google" id="ProtNLM"/>
    </source>
</evidence>
<dbReference type="Proteomes" id="UP000037237">
    <property type="component" value="Unassembled WGS sequence"/>
</dbReference>
<evidence type="ECO:0000313" key="3">
    <source>
        <dbReference type="Proteomes" id="UP000037237"/>
    </source>
</evidence>
<reference evidence="2 3" key="1">
    <citation type="submission" date="2015-06" db="EMBL/GenBank/DDBJ databases">
        <title>New insights into the roles of widespread benthic archaea in carbon and nitrogen cycling.</title>
        <authorList>
            <person name="Lazar C.S."/>
            <person name="Baker B.J."/>
            <person name="Seitz K.W."/>
            <person name="Hyde A.S."/>
            <person name="Dick G.J."/>
            <person name="Hinrichs K.-U."/>
            <person name="Teske A.P."/>
        </authorList>
    </citation>
    <scope>NUCLEOTIDE SEQUENCE [LARGE SCALE GENOMIC DNA]</scope>
    <source>
        <strain evidence="2">SG8-32-1</strain>
    </source>
</reference>
<evidence type="ECO:0000256" key="1">
    <source>
        <dbReference type="ARBA" id="ARBA00022649"/>
    </source>
</evidence>
<dbReference type="AlphaFoldDB" id="A0A0M0BV65"/>
<dbReference type="InterPro" id="IPR003847">
    <property type="entry name" value="Put_antitoxin"/>
</dbReference>
<proteinExistence type="predicted"/>
<name>A0A0M0BV65_9ARCH</name>
<protein>
    <recommendedName>
        <fullName evidence="4">CopG family transcriptional regulator</fullName>
    </recommendedName>
</protein>
<dbReference type="EMBL" id="LFWU01000065">
    <property type="protein sequence ID" value="KON32498.1"/>
    <property type="molecule type" value="Genomic_DNA"/>
</dbReference>
<gene>
    <name evidence="2" type="ORF">AC477_02935</name>
</gene>
<accession>A0A0M0BV65</accession>
<sequence>MKKYATISVPAEIKIRLEQDKGKQEWGEFILNLYTEVQQLKTKKAFEKLAKTLTEEDLKTMTKSSKQFREKFELR</sequence>